<keyword evidence="4 6" id="KW-1133">Transmembrane helix</keyword>
<comment type="subcellular location">
    <subcellularLocation>
        <location evidence="1">Membrane</location>
        <topology evidence="1">Multi-pass membrane protein</topology>
    </subcellularLocation>
</comment>
<comment type="caution">
    <text evidence="8">The sequence shown here is derived from an EMBL/GenBank/DDBJ whole genome shotgun (WGS) entry which is preliminary data.</text>
</comment>
<proteinExistence type="inferred from homology"/>
<evidence type="ECO:0000256" key="4">
    <source>
        <dbReference type="ARBA" id="ARBA00022989"/>
    </source>
</evidence>
<evidence type="ECO:0000256" key="2">
    <source>
        <dbReference type="ARBA" id="ARBA00010199"/>
    </source>
</evidence>
<feature type="transmembrane region" description="Helical" evidence="6">
    <location>
        <begin position="495"/>
        <end position="514"/>
    </location>
</feature>
<dbReference type="Proteomes" id="UP000660262">
    <property type="component" value="Unassembled WGS sequence"/>
</dbReference>
<dbReference type="GO" id="GO:1990961">
    <property type="term" value="P:xenobiotic detoxification by transmembrane export across the plasma membrane"/>
    <property type="evidence" value="ECO:0007669"/>
    <property type="project" value="InterPro"/>
</dbReference>
<evidence type="ECO:0000256" key="1">
    <source>
        <dbReference type="ARBA" id="ARBA00004141"/>
    </source>
</evidence>
<feature type="transmembrane region" description="Helical" evidence="6">
    <location>
        <begin position="266"/>
        <end position="287"/>
    </location>
</feature>
<dbReference type="Pfam" id="PF01554">
    <property type="entry name" value="MatE"/>
    <property type="match status" value="2"/>
</dbReference>
<comment type="similarity">
    <text evidence="2 6">Belongs to the multi antimicrobial extrusion (MATE) (TC 2.A.66.1) family.</text>
</comment>
<dbReference type="InterPro" id="IPR045069">
    <property type="entry name" value="MATE_euk"/>
</dbReference>
<gene>
    <name evidence="8" type="ORF">PPROV_000434300</name>
</gene>
<dbReference type="AlphaFoldDB" id="A0A830HGE6"/>
<evidence type="ECO:0000256" key="6">
    <source>
        <dbReference type="RuleBase" id="RU004914"/>
    </source>
</evidence>
<dbReference type="CDD" id="cd13132">
    <property type="entry name" value="MATE_eukaryotic"/>
    <property type="match status" value="1"/>
</dbReference>
<dbReference type="NCBIfam" id="TIGR00797">
    <property type="entry name" value="matE"/>
    <property type="match status" value="1"/>
</dbReference>
<organism evidence="8 9">
    <name type="scientific">Pycnococcus provasolii</name>
    <dbReference type="NCBI Taxonomy" id="41880"/>
    <lineage>
        <taxon>Eukaryota</taxon>
        <taxon>Viridiplantae</taxon>
        <taxon>Chlorophyta</taxon>
        <taxon>Pseudoscourfieldiophyceae</taxon>
        <taxon>Pseudoscourfieldiales</taxon>
        <taxon>Pycnococcaceae</taxon>
        <taxon>Pycnococcus</taxon>
    </lineage>
</organism>
<name>A0A830HGE6_9CHLO</name>
<dbReference type="InterPro" id="IPR002528">
    <property type="entry name" value="MATE_fam"/>
</dbReference>
<protein>
    <recommendedName>
        <fullName evidence="6">Protein DETOXIFICATION</fullName>
    </recommendedName>
    <alternativeName>
        <fullName evidence="6">Multidrug and toxic compound extrusion protein</fullName>
    </alternativeName>
</protein>
<evidence type="ECO:0000313" key="8">
    <source>
        <dbReference type="EMBL" id="GHP05593.1"/>
    </source>
</evidence>
<feature type="compositionally biased region" description="Low complexity" evidence="7">
    <location>
        <begin position="64"/>
        <end position="77"/>
    </location>
</feature>
<feature type="transmembrane region" description="Helical" evidence="6">
    <location>
        <begin position="308"/>
        <end position="327"/>
    </location>
</feature>
<dbReference type="GO" id="GO:0015297">
    <property type="term" value="F:antiporter activity"/>
    <property type="evidence" value="ECO:0007669"/>
    <property type="project" value="InterPro"/>
</dbReference>
<feature type="transmembrane region" description="Helical" evidence="6">
    <location>
        <begin position="165"/>
        <end position="186"/>
    </location>
</feature>
<feature type="transmembrane region" description="Helical" evidence="6">
    <location>
        <begin position="122"/>
        <end position="145"/>
    </location>
</feature>
<dbReference type="GO" id="GO:0016020">
    <property type="term" value="C:membrane"/>
    <property type="evidence" value="ECO:0007669"/>
    <property type="project" value="UniProtKB-SubCell"/>
</dbReference>
<reference evidence="8" key="1">
    <citation type="submission" date="2020-10" db="EMBL/GenBank/DDBJ databases">
        <title>Unveiling of a novel bifunctional photoreceptor, Dualchrome1, isolated from a cosmopolitan green alga.</title>
        <authorList>
            <person name="Suzuki S."/>
            <person name="Kawachi M."/>
        </authorList>
    </citation>
    <scope>NUCLEOTIDE SEQUENCE</scope>
    <source>
        <strain evidence="8">NIES 2893</strain>
    </source>
</reference>
<feature type="transmembrane region" description="Helical" evidence="6">
    <location>
        <begin position="410"/>
        <end position="429"/>
    </location>
</feature>
<dbReference type="GO" id="GO:0042910">
    <property type="term" value="F:xenobiotic transmembrane transporter activity"/>
    <property type="evidence" value="ECO:0007669"/>
    <property type="project" value="InterPro"/>
</dbReference>
<sequence>MAPPRTLRLTSVSLDDDDDPSPSPSPSPSLALEASTAADALEDDNDAFRFSSSQEEEESRGLLSTTPSPTSSSTSSSGFLQPMADMARLACPVVVEKVISRSAAIMSLAFVGQLASPADLPGAALASTLTNVLGFSILVGLNGALSTFGGQAFGAGNHKALGEALNTNILIAMLSCLPILVVLYNAEPILVNVFGQDADLASSAASFLRFLAPSVVGYAFVIAQGSWLTCQRMTMPGMLASAVATLLHPLNNILLIKYAHLGAHGAALATVLVYLIQAGALFFYIAVINKATHNALTVPTFSALRRQVGPFLALALPSLGMLTEWWASESLILMAGHLKPEICEHSNALSSLRLPIACDAATATTALSIYQTTNSVCFMLPLGIAIAVATRVANALGAGKPDEAKTYAKVATVLTFGLGVVNCIVINLGRSVWPRLFVPRNNADDGDTIRLADSFFELESHLLTVLSVYVILDAFAVFGSAVCRGTGRQREGARVVLFSYWAVGVPLGYVLGFVAHMGPYGLVAGMFFGKMIHTSLMMFLVIRTDWKKEAENARKRVGANAPPPACEIDDVELAEVPSSNNK</sequence>
<keyword evidence="5 6" id="KW-0472">Membrane</keyword>
<keyword evidence="9" id="KW-1185">Reference proteome</keyword>
<feature type="transmembrane region" description="Helical" evidence="6">
    <location>
        <begin position="206"/>
        <end position="227"/>
    </location>
</feature>
<dbReference type="EMBL" id="BNJQ01000010">
    <property type="protein sequence ID" value="GHP05593.1"/>
    <property type="molecule type" value="Genomic_DNA"/>
</dbReference>
<dbReference type="OrthoDB" id="2126698at2759"/>
<feature type="transmembrane region" description="Helical" evidence="6">
    <location>
        <begin position="462"/>
        <end position="483"/>
    </location>
</feature>
<evidence type="ECO:0000313" key="9">
    <source>
        <dbReference type="Proteomes" id="UP000660262"/>
    </source>
</evidence>
<evidence type="ECO:0000256" key="7">
    <source>
        <dbReference type="SAM" id="MobiDB-lite"/>
    </source>
</evidence>
<dbReference type="PANTHER" id="PTHR11206">
    <property type="entry name" value="MULTIDRUG RESISTANCE PROTEIN"/>
    <property type="match status" value="1"/>
</dbReference>
<evidence type="ECO:0000256" key="5">
    <source>
        <dbReference type="ARBA" id="ARBA00023136"/>
    </source>
</evidence>
<accession>A0A830HGE6</accession>
<keyword evidence="3 6" id="KW-0812">Transmembrane</keyword>
<evidence type="ECO:0000256" key="3">
    <source>
        <dbReference type="ARBA" id="ARBA00022692"/>
    </source>
</evidence>
<feature type="transmembrane region" description="Helical" evidence="6">
    <location>
        <begin position="378"/>
        <end position="398"/>
    </location>
</feature>
<feature type="transmembrane region" description="Helical" evidence="6">
    <location>
        <begin position="520"/>
        <end position="542"/>
    </location>
</feature>
<feature type="region of interest" description="Disordered" evidence="7">
    <location>
        <begin position="1"/>
        <end position="78"/>
    </location>
</feature>